<dbReference type="EMBL" id="CM035413">
    <property type="protein sequence ID" value="KAH7430959.1"/>
    <property type="molecule type" value="Genomic_DNA"/>
</dbReference>
<name>A0A8T2UES6_CERRI</name>
<protein>
    <submittedName>
        <fullName evidence="1">Uncharacterized protein</fullName>
    </submittedName>
</protein>
<dbReference type="Proteomes" id="UP000825935">
    <property type="component" value="Chromosome 8"/>
</dbReference>
<dbReference type="InterPro" id="IPR006553">
    <property type="entry name" value="Leu-rich_rpt_Cys-con_subtyp"/>
</dbReference>
<dbReference type="OMA" id="HLAIMEC"/>
<dbReference type="InterPro" id="IPR032675">
    <property type="entry name" value="LRR_dom_sf"/>
</dbReference>
<reference evidence="1" key="1">
    <citation type="submission" date="2021-08" db="EMBL/GenBank/DDBJ databases">
        <title>WGS assembly of Ceratopteris richardii.</title>
        <authorList>
            <person name="Marchant D.B."/>
            <person name="Chen G."/>
            <person name="Jenkins J."/>
            <person name="Shu S."/>
            <person name="Leebens-Mack J."/>
            <person name="Grimwood J."/>
            <person name="Schmutz J."/>
            <person name="Soltis P."/>
            <person name="Soltis D."/>
            <person name="Chen Z.-H."/>
        </authorList>
    </citation>
    <scope>NUCLEOTIDE SEQUENCE</scope>
    <source>
        <strain evidence="1">Whitten #5841</strain>
        <tissue evidence="1">Leaf</tissue>
    </source>
</reference>
<dbReference type="AlphaFoldDB" id="A0A8T2UES6"/>
<organism evidence="1 2">
    <name type="scientific">Ceratopteris richardii</name>
    <name type="common">Triangle waterfern</name>
    <dbReference type="NCBI Taxonomy" id="49495"/>
    <lineage>
        <taxon>Eukaryota</taxon>
        <taxon>Viridiplantae</taxon>
        <taxon>Streptophyta</taxon>
        <taxon>Embryophyta</taxon>
        <taxon>Tracheophyta</taxon>
        <taxon>Polypodiopsida</taxon>
        <taxon>Polypodiidae</taxon>
        <taxon>Polypodiales</taxon>
        <taxon>Pteridineae</taxon>
        <taxon>Pteridaceae</taxon>
        <taxon>Parkerioideae</taxon>
        <taxon>Ceratopteris</taxon>
    </lineage>
</organism>
<sequence>MEYFISYTHTGLSSLRVLHLIHCTSLATLSSLPTTLEILMLEPNYHETDKYGSLESVEDASLPNLRHLAIMECPKLKRLALHATSLEKLFIAGCVGLEDLDCKGLSSLRGLLLDDCTSLATLSSLPTTLEILSLKMNETGSLESVEDSSLPNLRDLTITCCPKLKRLALHATSLEKLYMTGCVGLEDLGCKGLSSLRVLALDGCTSLATLSSLPKTLESLSLKNPPYKYGSLESVEDASLPNLTDLTIWNCPKLKRLALHATSLEKLYMKGCVGLEDLDCKALCSLQTLNLRWCGKLEFLDIDGCTRLKFLDIRGCIRLNRSAIHGWDRIRSLPSVHILGYQSEDENRENAQFDTEDTRNPLPK</sequence>
<dbReference type="SUPFAM" id="SSF52047">
    <property type="entry name" value="RNI-like"/>
    <property type="match status" value="1"/>
</dbReference>
<accession>A0A8T2UES6</accession>
<proteinExistence type="predicted"/>
<dbReference type="OrthoDB" id="1896560at2759"/>
<keyword evidence="2" id="KW-1185">Reference proteome</keyword>
<gene>
    <name evidence="1" type="ORF">KP509_08G022400</name>
</gene>
<dbReference type="PANTHER" id="PTHR36766:SF70">
    <property type="entry name" value="DISEASE RESISTANCE PROTEIN RGA4"/>
    <property type="match status" value="1"/>
</dbReference>
<dbReference type="SMART" id="SM00367">
    <property type="entry name" value="LRR_CC"/>
    <property type="match status" value="3"/>
</dbReference>
<dbReference type="PANTHER" id="PTHR36766">
    <property type="entry name" value="PLANT BROAD-SPECTRUM MILDEW RESISTANCE PROTEIN RPW8"/>
    <property type="match status" value="1"/>
</dbReference>
<evidence type="ECO:0000313" key="2">
    <source>
        <dbReference type="Proteomes" id="UP000825935"/>
    </source>
</evidence>
<evidence type="ECO:0000313" key="1">
    <source>
        <dbReference type="EMBL" id="KAH7430959.1"/>
    </source>
</evidence>
<comment type="caution">
    <text evidence="1">The sequence shown here is derived from an EMBL/GenBank/DDBJ whole genome shotgun (WGS) entry which is preliminary data.</text>
</comment>
<dbReference type="Gene3D" id="3.80.10.10">
    <property type="entry name" value="Ribonuclease Inhibitor"/>
    <property type="match status" value="2"/>
</dbReference>